<dbReference type="CDD" id="cd02022">
    <property type="entry name" value="DPCK"/>
    <property type="match status" value="1"/>
</dbReference>
<evidence type="ECO:0000256" key="4">
    <source>
        <dbReference type="ARBA" id="ARBA00022993"/>
    </source>
</evidence>
<dbReference type="GO" id="GO:0015937">
    <property type="term" value="P:coenzyme A biosynthetic process"/>
    <property type="evidence" value="ECO:0007669"/>
    <property type="project" value="UniProtKB-UniRule"/>
</dbReference>
<dbReference type="GO" id="GO:0005737">
    <property type="term" value="C:cytoplasm"/>
    <property type="evidence" value="ECO:0007669"/>
    <property type="project" value="UniProtKB-SubCell"/>
</dbReference>
<keyword evidence="4 5" id="KW-0173">Coenzyme A biosynthesis</keyword>
<dbReference type="HAMAP" id="MF_00376">
    <property type="entry name" value="Dephospho_CoA_kinase"/>
    <property type="match status" value="1"/>
</dbReference>
<evidence type="ECO:0000256" key="1">
    <source>
        <dbReference type="ARBA" id="ARBA00009018"/>
    </source>
</evidence>
<proteinExistence type="inferred from homology"/>
<dbReference type="Pfam" id="PF01121">
    <property type="entry name" value="CoaE"/>
    <property type="match status" value="1"/>
</dbReference>
<dbReference type="Gene3D" id="3.40.50.300">
    <property type="entry name" value="P-loop containing nucleotide triphosphate hydrolases"/>
    <property type="match status" value="1"/>
</dbReference>
<protein>
    <recommendedName>
        <fullName evidence="5 6">Dephospho-CoA kinase</fullName>
        <ecNumber evidence="5 6">2.7.1.24</ecNumber>
    </recommendedName>
    <alternativeName>
        <fullName evidence="5">Dephosphocoenzyme A kinase</fullName>
    </alternativeName>
</protein>
<dbReference type="AlphaFoldDB" id="A0A1W2CTF2"/>
<dbReference type="GO" id="GO:0005524">
    <property type="term" value="F:ATP binding"/>
    <property type="evidence" value="ECO:0007669"/>
    <property type="project" value="UniProtKB-UniRule"/>
</dbReference>
<name>A0A1W2CTF2_9FLAO</name>
<evidence type="ECO:0000313" key="7">
    <source>
        <dbReference type="EMBL" id="SMC88535.1"/>
    </source>
</evidence>
<dbReference type="EMBL" id="FWXS01000011">
    <property type="protein sequence ID" value="SMC88535.1"/>
    <property type="molecule type" value="Genomic_DNA"/>
</dbReference>
<reference evidence="7 8" key="1">
    <citation type="submission" date="2017-04" db="EMBL/GenBank/DDBJ databases">
        <authorList>
            <person name="Afonso C.L."/>
            <person name="Miller P.J."/>
            <person name="Scott M.A."/>
            <person name="Spackman E."/>
            <person name="Goraichik I."/>
            <person name="Dimitrov K.M."/>
            <person name="Suarez D.L."/>
            <person name="Swayne D.E."/>
        </authorList>
    </citation>
    <scope>NUCLEOTIDE SEQUENCE [LARGE SCALE GENOMIC DNA]</scope>
    <source>
        <strain evidence="7 8">CGMCC 1.12708</strain>
    </source>
</reference>
<keyword evidence="2 5" id="KW-0547">Nucleotide-binding</keyword>
<dbReference type="PROSITE" id="PS51219">
    <property type="entry name" value="DPCK"/>
    <property type="match status" value="1"/>
</dbReference>
<keyword evidence="5 7" id="KW-0418">Kinase</keyword>
<organism evidence="7 8">
    <name type="scientific">Moheibacter sediminis</name>
    <dbReference type="NCBI Taxonomy" id="1434700"/>
    <lineage>
        <taxon>Bacteria</taxon>
        <taxon>Pseudomonadati</taxon>
        <taxon>Bacteroidota</taxon>
        <taxon>Flavobacteriia</taxon>
        <taxon>Flavobacteriales</taxon>
        <taxon>Weeksellaceae</taxon>
        <taxon>Moheibacter</taxon>
    </lineage>
</organism>
<evidence type="ECO:0000256" key="3">
    <source>
        <dbReference type="ARBA" id="ARBA00022840"/>
    </source>
</evidence>
<evidence type="ECO:0000256" key="6">
    <source>
        <dbReference type="NCBIfam" id="TIGR00152"/>
    </source>
</evidence>
<feature type="binding site" evidence="5">
    <location>
        <begin position="11"/>
        <end position="16"/>
    </location>
    <ligand>
        <name>ATP</name>
        <dbReference type="ChEBI" id="CHEBI:30616"/>
    </ligand>
</feature>
<evidence type="ECO:0000256" key="5">
    <source>
        <dbReference type="HAMAP-Rule" id="MF_00376"/>
    </source>
</evidence>
<comment type="pathway">
    <text evidence="5">Cofactor biosynthesis; coenzyme A biosynthesis; CoA from (R)-pantothenate: step 5/5.</text>
</comment>
<dbReference type="RefSeq" id="WP_084018761.1">
    <property type="nucleotide sequence ID" value="NZ_FWXS01000011.1"/>
</dbReference>
<evidence type="ECO:0000256" key="2">
    <source>
        <dbReference type="ARBA" id="ARBA00022741"/>
    </source>
</evidence>
<dbReference type="PANTHER" id="PTHR10695">
    <property type="entry name" value="DEPHOSPHO-COA KINASE-RELATED"/>
    <property type="match status" value="1"/>
</dbReference>
<keyword evidence="3 5" id="KW-0067">ATP-binding</keyword>
<gene>
    <name evidence="5" type="primary">coaE</name>
    <name evidence="7" type="ORF">SAMN06296427_11149</name>
</gene>
<dbReference type="InterPro" id="IPR027417">
    <property type="entry name" value="P-loop_NTPase"/>
</dbReference>
<keyword evidence="8" id="KW-1185">Reference proteome</keyword>
<comment type="similarity">
    <text evidence="1 5">Belongs to the CoaE family.</text>
</comment>
<dbReference type="NCBIfam" id="TIGR00152">
    <property type="entry name" value="dephospho-CoA kinase"/>
    <property type="match status" value="1"/>
</dbReference>
<dbReference type="EC" id="2.7.1.24" evidence="5 6"/>
<evidence type="ECO:0000313" key="8">
    <source>
        <dbReference type="Proteomes" id="UP000192393"/>
    </source>
</evidence>
<dbReference type="GO" id="GO:0004140">
    <property type="term" value="F:dephospho-CoA kinase activity"/>
    <property type="evidence" value="ECO:0007669"/>
    <property type="project" value="UniProtKB-UniRule"/>
</dbReference>
<keyword evidence="5" id="KW-0808">Transferase</keyword>
<dbReference type="InterPro" id="IPR001977">
    <property type="entry name" value="Depp_CoAkinase"/>
</dbReference>
<sequence>MKIVGLTGGIGSGKSTIAKWFSETGIPVYNSDNEAKKLMNESSEIRRKLIDLFGEDAYLNEELNRKFISSKVFENKDLLEQLNQIVHPEVFKDFKNWIQSQNAPFIVKEAAILFESGSYNDCDYIISVIANEETRIQRVMERDGVSSEQVLSRIQNQWTDELRIVNSDFIIKNNDGLEELKEEFEEVYNKLLKKVNAS</sequence>
<dbReference type="PANTHER" id="PTHR10695:SF46">
    <property type="entry name" value="BIFUNCTIONAL COENZYME A SYNTHASE-RELATED"/>
    <property type="match status" value="1"/>
</dbReference>
<dbReference type="SUPFAM" id="SSF52540">
    <property type="entry name" value="P-loop containing nucleoside triphosphate hydrolases"/>
    <property type="match status" value="1"/>
</dbReference>
<comment type="function">
    <text evidence="5">Catalyzes the phosphorylation of the 3'-hydroxyl group of dephosphocoenzyme A to form coenzyme A.</text>
</comment>
<dbReference type="Proteomes" id="UP000192393">
    <property type="component" value="Unassembled WGS sequence"/>
</dbReference>
<accession>A0A1W2CTF2</accession>
<keyword evidence="5" id="KW-0963">Cytoplasm</keyword>
<comment type="subcellular location">
    <subcellularLocation>
        <location evidence="5">Cytoplasm</location>
    </subcellularLocation>
</comment>
<comment type="catalytic activity">
    <reaction evidence="5">
        <text>3'-dephospho-CoA + ATP = ADP + CoA + H(+)</text>
        <dbReference type="Rhea" id="RHEA:18245"/>
        <dbReference type="ChEBI" id="CHEBI:15378"/>
        <dbReference type="ChEBI" id="CHEBI:30616"/>
        <dbReference type="ChEBI" id="CHEBI:57287"/>
        <dbReference type="ChEBI" id="CHEBI:57328"/>
        <dbReference type="ChEBI" id="CHEBI:456216"/>
        <dbReference type="EC" id="2.7.1.24"/>
    </reaction>
</comment>
<dbReference type="UniPathway" id="UPA00241">
    <property type="reaction ID" value="UER00356"/>
</dbReference>
<dbReference type="OrthoDB" id="9812943at2"/>
<dbReference type="STRING" id="1434700.SAMN06296427_11149"/>